<dbReference type="SUPFAM" id="SSF53448">
    <property type="entry name" value="Nucleotide-diphospho-sugar transferases"/>
    <property type="match status" value="1"/>
</dbReference>
<evidence type="ECO:0008006" key="2">
    <source>
        <dbReference type="Google" id="ProtNLM"/>
    </source>
</evidence>
<name>A0A6J7WBW2_9CAUD</name>
<protein>
    <recommendedName>
        <fullName evidence="2">Anp1</fullName>
    </recommendedName>
</protein>
<gene>
    <name evidence="1" type="ORF">UFOVP177_19</name>
</gene>
<proteinExistence type="predicted"/>
<dbReference type="EMBL" id="LR798223">
    <property type="protein sequence ID" value="CAB5194562.1"/>
    <property type="molecule type" value="Genomic_DNA"/>
</dbReference>
<organism evidence="1">
    <name type="scientific">uncultured Caudovirales phage</name>
    <dbReference type="NCBI Taxonomy" id="2100421"/>
    <lineage>
        <taxon>Viruses</taxon>
        <taxon>Duplodnaviria</taxon>
        <taxon>Heunggongvirae</taxon>
        <taxon>Uroviricota</taxon>
        <taxon>Caudoviricetes</taxon>
        <taxon>Peduoviridae</taxon>
        <taxon>Maltschvirus</taxon>
        <taxon>Maltschvirus maltsch</taxon>
    </lineage>
</organism>
<accession>A0A6J7WBW2</accession>
<dbReference type="Gene3D" id="3.90.550.40">
    <property type="match status" value="1"/>
</dbReference>
<evidence type="ECO:0000313" key="1">
    <source>
        <dbReference type="EMBL" id="CAB5194562.1"/>
    </source>
</evidence>
<sequence>MGITVGVCVPARDEVHTGFAFDFAKMVGRDSKFRCGSGENGLKLYTMAGTLIFDQREKLVEAALKEGCDYILFIDSDMRFPSDTIEILLSRNVPICGVNAVTRRKPTLPTALNLEIEKDENGKIINHAWHKIDSKGKEGIEPCTAVGGGVVMIHKDVFEATKKPWYDVGWGSKGIIGEDVHFCVKALDNGFQTYVDHSLSMHIGHIGTYEYRWEDVEDGAVERHNSGK</sequence>
<reference evidence="1" key="1">
    <citation type="submission" date="2020-05" db="EMBL/GenBank/DDBJ databases">
        <authorList>
            <person name="Chiriac C."/>
            <person name="Salcher M."/>
            <person name="Ghai R."/>
            <person name="Kavagutti S V."/>
        </authorList>
    </citation>
    <scope>NUCLEOTIDE SEQUENCE</scope>
</reference>
<dbReference type="InterPro" id="IPR029044">
    <property type="entry name" value="Nucleotide-diphossugar_trans"/>
</dbReference>